<dbReference type="EMBL" id="CP017697">
    <property type="protein sequence ID" value="ATO43936.1"/>
    <property type="molecule type" value="Genomic_DNA"/>
</dbReference>
<protein>
    <submittedName>
        <fullName evidence="1">Uncharacterized protein</fullName>
    </submittedName>
</protein>
<name>A0A2D1KP97_9LACO</name>
<evidence type="ECO:0000313" key="2">
    <source>
        <dbReference type="Proteomes" id="UP000223559"/>
    </source>
</evidence>
<evidence type="ECO:0000313" key="1">
    <source>
        <dbReference type="EMBL" id="ATO43936.1"/>
    </source>
</evidence>
<gene>
    <name evidence="1" type="ORF">LC20004_08415</name>
</gene>
<proteinExistence type="predicted"/>
<accession>A0A2D1KP97</accession>
<organism evidence="1 2">
    <name type="scientific">Loigolactobacillus coryniformis subsp. torquens DSM 20004 = KCTC 3535</name>
    <dbReference type="NCBI Taxonomy" id="1423822"/>
    <lineage>
        <taxon>Bacteria</taxon>
        <taxon>Bacillati</taxon>
        <taxon>Bacillota</taxon>
        <taxon>Bacilli</taxon>
        <taxon>Lactobacillales</taxon>
        <taxon>Lactobacillaceae</taxon>
        <taxon>Loigolactobacillus</taxon>
    </lineage>
</organism>
<dbReference type="AlphaFoldDB" id="A0A2D1KP97"/>
<dbReference type="OrthoDB" id="2296870at2"/>
<dbReference type="KEGG" id="lcy:LC20004_08415"/>
<reference evidence="1 2" key="1">
    <citation type="submission" date="2016-10" db="EMBL/GenBank/DDBJ databases">
        <title>The whole genome sequencing and assembly of L. cotyniformis subsp. torquens DSM 20004 strain.</title>
        <authorList>
            <person name="Park M.-K."/>
            <person name="Lee Y.-J."/>
            <person name="Yi H."/>
            <person name="Bahn Y.-S."/>
            <person name="Kim J.F."/>
            <person name="Lee D.-W."/>
        </authorList>
    </citation>
    <scope>NUCLEOTIDE SEQUENCE [LARGE SCALE GENOMIC DNA]</scope>
    <source>
        <strain evidence="1 2">DSM 20004</strain>
    </source>
</reference>
<dbReference type="Proteomes" id="UP000223559">
    <property type="component" value="Chromosome"/>
</dbReference>
<dbReference type="RefSeq" id="WP_010012177.1">
    <property type="nucleotide sequence ID" value="NZ_AEOS01000004.1"/>
</dbReference>
<keyword evidence="2" id="KW-1185">Reference proteome</keyword>
<sequence length="815" mass="94239">MVWDEIEKIIKKMATNTEFKLTPRIVRVLNDVVQAEQIEGNFAYLYLNESPDLSTAIVAAFLILIENMLDNGVVDPVALDMETQLLFTPNSGKTQSVIFKGHGSVNGETNWILENVNKRGPYAGLQYSVDTQTFKAQVTASKDISIRSKQDIRKLFAEALGLANFSRTDEKEIIILVDKKILDYIEKIEFRLVDKKVKFGELISGQILKSTGVFREFKHTAKTSQPFITFVTNMATLEEYLADADVTAQSLYMIGNKWWKYSNAFIRKSLLELTEDQKINLRIIATTAIMMTPDNLQSLKPLNAVYAWFSDDSSVSDFRQIECLAVSNDQAETWQDIDQFIDQLHDMPEMMTLLRWLSLLRGTLLSTIVFRSKIGQEIFEKINDYLPFLQLDTDIEQELRNSLSLIIESKYPIALDNKLNQLGYDAHTLIVTSNQVSEEVRKNILDRRKQATVVGYDEAISESFYGRFKKMILINPRAFERRKWILADIAPNIKILYPSISLDRYRNSLRNDQYFIEQLLNLDWFKDGSADIIVNALKLAINDVGPIAYDLSIDNQDTTDEEQQVSYRSGRLIDSNADEPLTDPDTDRNDPLAFAQYQLSFKENHQARVLGTEHGKILVKRPNDFLEHIKISNVVVGDIVAYIKIEDCVEFYRNDFRKMTSDTEFRRKRLTDSVARQRDYYWKRKFLDFVSRNELGVDRLKELFAEHNYKRSVGFFQSWANVTKINFVPRDIEFIRVIGEIISDQSLVDEASDYHRASQQVRDKFQLDRQKELDQMEHIAISAAHYPISYLTVQNMVKINYKVNRAKTNCLLEGE</sequence>